<comment type="function">
    <text evidence="9">NADP-dependent dehydrogenase with broad substrate specificity acting on 3-hydroxy acids. Catalyzes the NADP-dependent oxidation of L-allo-threonine to L-2-amino-3-keto-butyrate, which is spontaneously decarboxylated into aminoacetone. Also acts on D-threonine, L-serine, D-serine, D-3-hydroxyisobutyrate, L-3-hydroxyisobutyrate, D-glycerate and L-glycerate. Able to catalyze the reduction of the malonic semialdehyde to 3-hydroxypropionic acid. YdfG is apparently supplementing RutE, the presumed malonic semialdehyde reductase involved in pyrimidine degradation since both are able to detoxify malonic semialdehyde.</text>
</comment>
<evidence type="ECO:0000256" key="5">
    <source>
        <dbReference type="ARBA" id="ARBA00044059"/>
    </source>
</evidence>
<evidence type="ECO:0000256" key="1">
    <source>
        <dbReference type="ARBA" id="ARBA00006484"/>
    </source>
</evidence>
<dbReference type="EC" id="1.1.1.381" evidence="5"/>
<evidence type="ECO:0000256" key="10">
    <source>
        <dbReference type="ARBA" id="ARBA00047274"/>
    </source>
</evidence>
<name>A0A7X2T2T8_9FIRM</name>
<evidence type="ECO:0000256" key="8">
    <source>
        <dbReference type="ARBA" id="ARBA00044349"/>
    </source>
</evidence>
<proteinExistence type="inferred from homology"/>
<dbReference type="GO" id="GO:0035527">
    <property type="term" value="F:3-hydroxypropionate dehydrogenase (NADP+) activity"/>
    <property type="evidence" value="ECO:0007669"/>
    <property type="project" value="UniProtKB-EC"/>
</dbReference>
<dbReference type="EC" id="1.1.1.298" evidence="4"/>
<dbReference type="Gene3D" id="3.40.50.720">
    <property type="entry name" value="NAD(P)-binding Rossmann-like Domain"/>
    <property type="match status" value="1"/>
</dbReference>
<dbReference type="InterPro" id="IPR002347">
    <property type="entry name" value="SDR_fam"/>
</dbReference>
<dbReference type="Proteomes" id="UP000470082">
    <property type="component" value="Unassembled WGS sequence"/>
</dbReference>
<dbReference type="PANTHER" id="PTHR43086">
    <property type="entry name" value="VERY-LONG-CHAIN 3-OXOOACYL-COA REDUCTASE"/>
    <property type="match status" value="1"/>
</dbReference>
<sequence length="256" mass="29506">MKIAIVTGASSGLGKEFVFQLEKMDLDLDEIWILARRMDRLIEIQNTCNLPIKPVCIDLCDTNQMDCLEREINLIKPDIKILINAAGMGKIGNYKTISRKEADWMIDLNCKAAIDMTYICLPYMKENSHILQICSTSAFQPLPYLNIYAASKSFLYRFSRALRMECKKDKIHVCAICPYWIKDTEFIQNAQSDVNKDIKSYPLASKTDKVVKRALYDAFHNFAVSTPGILCTLHRFFSKLFPSSFLMNFWNLLRKI</sequence>
<dbReference type="AlphaFoldDB" id="A0A7X2T2T8"/>
<dbReference type="PANTHER" id="PTHR43086:SF3">
    <property type="entry name" value="NADP-DEPENDENT 3-HYDROXY ACID DEHYDROGENASE YDFG"/>
    <property type="match status" value="1"/>
</dbReference>
<gene>
    <name evidence="11" type="ORF">FYJ50_01075</name>
</gene>
<dbReference type="InterPro" id="IPR036291">
    <property type="entry name" value="NAD(P)-bd_dom_sf"/>
</dbReference>
<evidence type="ECO:0000256" key="9">
    <source>
        <dbReference type="ARBA" id="ARBA00045650"/>
    </source>
</evidence>
<evidence type="ECO:0000256" key="2">
    <source>
        <dbReference type="ARBA" id="ARBA00023002"/>
    </source>
</evidence>
<comment type="caution">
    <text evidence="11">The sequence shown here is derived from an EMBL/GenBank/DDBJ whole genome shotgun (WGS) entry which is preliminary data.</text>
</comment>
<protein>
    <recommendedName>
        <fullName evidence="6">NADP-dependent 3-hydroxy acid dehydrogenase YdfG</fullName>
        <ecNumber evidence="4">1.1.1.298</ecNumber>
        <ecNumber evidence="5">1.1.1.381</ecNumber>
    </recommendedName>
    <alternativeName>
        <fullName evidence="8">L-allo-threonine dehydrogenase</fullName>
    </alternativeName>
    <alternativeName>
        <fullName evidence="7">Malonic semialdehyde reductase</fullName>
    </alternativeName>
</protein>
<evidence type="ECO:0000256" key="6">
    <source>
        <dbReference type="ARBA" id="ARBA00044065"/>
    </source>
</evidence>
<dbReference type="RefSeq" id="WP_154459190.1">
    <property type="nucleotide sequence ID" value="NZ_JAXEST010000030.1"/>
</dbReference>
<comment type="catalytic activity">
    <reaction evidence="3">
        <text>L-allo-threonine + NADP(+) = aminoacetone + CO2 + NADPH</text>
        <dbReference type="Rhea" id="RHEA:43524"/>
        <dbReference type="ChEBI" id="CHEBI:16526"/>
        <dbReference type="ChEBI" id="CHEBI:57783"/>
        <dbReference type="ChEBI" id="CHEBI:58320"/>
        <dbReference type="ChEBI" id="CHEBI:58349"/>
        <dbReference type="ChEBI" id="CHEBI:58585"/>
        <dbReference type="EC" id="1.1.1.381"/>
    </reaction>
</comment>
<evidence type="ECO:0000256" key="7">
    <source>
        <dbReference type="ARBA" id="ARBA00044271"/>
    </source>
</evidence>
<dbReference type="EMBL" id="VUMM01000001">
    <property type="protein sequence ID" value="MSS00722.1"/>
    <property type="molecule type" value="Genomic_DNA"/>
</dbReference>
<keyword evidence="2" id="KW-0560">Oxidoreductase</keyword>
<organism evidence="11 12">
    <name type="scientific">Floccifex porci</name>
    <dbReference type="NCBI Taxonomy" id="2606629"/>
    <lineage>
        <taxon>Bacteria</taxon>
        <taxon>Bacillati</taxon>
        <taxon>Bacillota</taxon>
        <taxon>Erysipelotrichia</taxon>
        <taxon>Erysipelotrichales</taxon>
        <taxon>Erysipelotrichaceae</taxon>
        <taxon>Floccifex</taxon>
    </lineage>
</organism>
<comment type="catalytic activity">
    <reaction evidence="10">
        <text>3-hydroxypropanoate + NADP(+) = 3-oxopropanoate + NADPH + H(+)</text>
        <dbReference type="Rhea" id="RHEA:26438"/>
        <dbReference type="ChEBI" id="CHEBI:15378"/>
        <dbReference type="ChEBI" id="CHEBI:16510"/>
        <dbReference type="ChEBI" id="CHEBI:33190"/>
        <dbReference type="ChEBI" id="CHEBI:57783"/>
        <dbReference type="ChEBI" id="CHEBI:58349"/>
        <dbReference type="EC" id="1.1.1.298"/>
    </reaction>
</comment>
<dbReference type="SUPFAM" id="SSF51735">
    <property type="entry name" value="NAD(P)-binding Rossmann-fold domains"/>
    <property type="match status" value="1"/>
</dbReference>
<evidence type="ECO:0000313" key="12">
    <source>
        <dbReference type="Proteomes" id="UP000470082"/>
    </source>
</evidence>
<dbReference type="PRINTS" id="PR00081">
    <property type="entry name" value="GDHRDH"/>
</dbReference>
<comment type="similarity">
    <text evidence="1">Belongs to the short-chain dehydrogenases/reductases (SDR) family.</text>
</comment>
<evidence type="ECO:0000256" key="3">
    <source>
        <dbReference type="ARBA" id="ARBA00043812"/>
    </source>
</evidence>
<dbReference type="PROSITE" id="PS00061">
    <property type="entry name" value="ADH_SHORT"/>
    <property type="match status" value="1"/>
</dbReference>
<dbReference type="InterPro" id="IPR020904">
    <property type="entry name" value="Sc_DH/Rdtase_CS"/>
</dbReference>
<dbReference type="Pfam" id="PF00106">
    <property type="entry name" value="adh_short"/>
    <property type="match status" value="1"/>
</dbReference>
<reference evidence="11 12" key="1">
    <citation type="submission" date="2019-08" db="EMBL/GenBank/DDBJ databases">
        <title>In-depth cultivation of the pig gut microbiome towards novel bacterial diversity and tailored functional studies.</title>
        <authorList>
            <person name="Wylensek D."/>
            <person name="Hitch T.C.A."/>
            <person name="Clavel T."/>
        </authorList>
    </citation>
    <scope>NUCLEOTIDE SEQUENCE [LARGE SCALE GENOMIC DNA]</scope>
    <source>
        <strain evidence="11 12">LKV-178-WT-2G</strain>
    </source>
</reference>
<keyword evidence="12" id="KW-1185">Reference proteome</keyword>
<evidence type="ECO:0000256" key="4">
    <source>
        <dbReference type="ARBA" id="ARBA00044050"/>
    </source>
</evidence>
<accession>A0A7X2T2T8</accession>
<evidence type="ECO:0000313" key="11">
    <source>
        <dbReference type="EMBL" id="MSS00722.1"/>
    </source>
</evidence>